<accession>A0ABS7G559</accession>
<protein>
    <submittedName>
        <fullName evidence="1">Methyltransferase domain-containing protein</fullName>
    </submittedName>
</protein>
<dbReference type="GO" id="GO:0032259">
    <property type="term" value="P:methylation"/>
    <property type="evidence" value="ECO:0007669"/>
    <property type="project" value="UniProtKB-KW"/>
</dbReference>
<dbReference type="EMBL" id="JAIBOA010000038">
    <property type="protein sequence ID" value="MBW8487666.1"/>
    <property type="molecule type" value="Genomic_DNA"/>
</dbReference>
<name>A0ABS7G559_9ACTN</name>
<dbReference type="PANTHER" id="PTHR43591">
    <property type="entry name" value="METHYLTRANSFERASE"/>
    <property type="match status" value="1"/>
</dbReference>
<reference evidence="1 2" key="1">
    <citation type="submission" date="2021-07" db="EMBL/GenBank/DDBJ databases">
        <title>Actinomadura sp. PM05-2 isolated from lichen.</title>
        <authorList>
            <person name="Somphong A."/>
            <person name="Phongsopitanun W."/>
            <person name="Tanasupawat S."/>
            <person name="Peongsungnone V."/>
        </authorList>
    </citation>
    <scope>NUCLEOTIDE SEQUENCE [LARGE SCALE GENOMIC DNA]</scope>
    <source>
        <strain evidence="1 2">PM05-2</strain>
    </source>
</reference>
<keyword evidence="1" id="KW-0489">Methyltransferase</keyword>
<evidence type="ECO:0000313" key="1">
    <source>
        <dbReference type="EMBL" id="MBW8487666.1"/>
    </source>
</evidence>
<dbReference type="Proteomes" id="UP000774570">
    <property type="component" value="Unassembled WGS sequence"/>
</dbReference>
<keyword evidence="2" id="KW-1185">Reference proteome</keyword>
<dbReference type="GO" id="GO:0008168">
    <property type="term" value="F:methyltransferase activity"/>
    <property type="evidence" value="ECO:0007669"/>
    <property type="project" value="UniProtKB-KW"/>
</dbReference>
<dbReference type="RefSeq" id="WP_220170900.1">
    <property type="nucleotide sequence ID" value="NZ_JAIBOA010000038.1"/>
</dbReference>
<dbReference type="InterPro" id="IPR029063">
    <property type="entry name" value="SAM-dependent_MTases_sf"/>
</dbReference>
<proteinExistence type="predicted"/>
<dbReference type="CDD" id="cd02440">
    <property type="entry name" value="AdoMet_MTases"/>
    <property type="match status" value="1"/>
</dbReference>
<dbReference type="Gene3D" id="3.40.50.150">
    <property type="entry name" value="Vaccinia Virus protein VP39"/>
    <property type="match status" value="1"/>
</dbReference>
<sequence>MAAEPAYTWDNANPHATDQLRHLTAVLDPPTVAGLSGLGDLAGRRCLDVGAGNGTIARWLADRVGPEGRVTAVDLKPLDIPPHPRLRVVTQDVTAGDLPGGPYDLVHARLVLMHLPERLEVLGRMAGALAPGGTVVLHEWDCTHPLRVLTAPDQAAADLVTRANEALCALMTSRGARLSWSYEAHAAMEDAGLTGVTTAFGARSWRGGSEFCLLHLSNTHHLTEQLTGAGLTAEDLVALREVLMDPRLVLAGYPLYRISGRRPD</sequence>
<keyword evidence="1" id="KW-0808">Transferase</keyword>
<evidence type="ECO:0000313" key="2">
    <source>
        <dbReference type="Proteomes" id="UP000774570"/>
    </source>
</evidence>
<organism evidence="1 2">
    <name type="scientific">Actinomadura parmotrematis</name>
    <dbReference type="NCBI Taxonomy" id="2864039"/>
    <lineage>
        <taxon>Bacteria</taxon>
        <taxon>Bacillati</taxon>
        <taxon>Actinomycetota</taxon>
        <taxon>Actinomycetes</taxon>
        <taxon>Streptosporangiales</taxon>
        <taxon>Thermomonosporaceae</taxon>
        <taxon>Actinomadura</taxon>
    </lineage>
</organism>
<dbReference type="Pfam" id="PF13489">
    <property type="entry name" value="Methyltransf_23"/>
    <property type="match status" value="1"/>
</dbReference>
<gene>
    <name evidence="1" type="ORF">K1Y72_35305</name>
</gene>
<comment type="caution">
    <text evidence="1">The sequence shown here is derived from an EMBL/GenBank/DDBJ whole genome shotgun (WGS) entry which is preliminary data.</text>
</comment>
<dbReference type="SUPFAM" id="SSF53335">
    <property type="entry name" value="S-adenosyl-L-methionine-dependent methyltransferases"/>
    <property type="match status" value="1"/>
</dbReference>